<keyword evidence="4 10" id="KW-0812">Transmembrane</keyword>
<evidence type="ECO:0000256" key="8">
    <source>
        <dbReference type="SAM" id="Coils"/>
    </source>
</evidence>
<reference evidence="11" key="1">
    <citation type="submission" date="2014-12" db="EMBL/GenBank/DDBJ databases">
        <title>Insight into the proteome of Arion vulgaris.</title>
        <authorList>
            <person name="Aradska J."/>
            <person name="Bulat T."/>
            <person name="Smidak R."/>
            <person name="Sarate P."/>
            <person name="Gangsoo J."/>
            <person name="Sialana F."/>
            <person name="Bilban M."/>
            <person name="Lubec G."/>
        </authorList>
    </citation>
    <scope>NUCLEOTIDE SEQUENCE</scope>
    <source>
        <tissue evidence="11">Skin</tissue>
    </source>
</reference>
<name>A0A0B6ZI22_9EUPU</name>
<evidence type="ECO:0000256" key="7">
    <source>
        <dbReference type="ARBA" id="ARBA00023136"/>
    </source>
</evidence>
<keyword evidence="6 8" id="KW-0175">Coiled coil</keyword>
<keyword evidence="3" id="KW-0963">Cytoplasm</keyword>
<sequence>MKNRCTKLPELEENSELDTVNINLTQASTNDSHTVTEMSQIISITNDNVPSATTDDVVVPSISETFLNKLGLSIQCSSIADDVSVEQLPEKDIESKFVSLSLAFKTDKITLDQRVSVQERSRDLAEKNVDTELQDLRENVESLSELVADAQVRSVLQKIKQHINVLEQFAAKVSSRAEVYGAVQQERRMCKAMEVMVLYTENLRRIREKEESELREARKLLNERCGNGFRVDSDSGSNRRSMSVCGLNAVGRPMRRRSEVALPRIIGGVGSPSMTQTANLEHVLPFSKSSFISAISRKSTEGEDPKSRFQSAVASTTMQHVVTSTMRKCSVEKQRSTSLSSVSSLSPPLIPTSEELQFTSSSSLSVNNEQENLSESQSDKLQMVITNSQEEEAFRKGFREGLKTKLSQELNDLRDQQNSISQILEHVMDKVDTTDNEDNEYMPSPSLIETVFSMACGVRDHVLKYEWRSNKTVIRNLTGVTFILLAFVIIFLCPPISSVKVGHFVKPS</sequence>
<evidence type="ECO:0000256" key="6">
    <source>
        <dbReference type="ARBA" id="ARBA00023054"/>
    </source>
</evidence>
<evidence type="ECO:0008006" key="12">
    <source>
        <dbReference type="Google" id="ProtNLM"/>
    </source>
</evidence>
<feature type="coiled-coil region" evidence="8">
    <location>
        <begin position="126"/>
        <end position="153"/>
    </location>
</feature>
<keyword evidence="5 10" id="KW-1133">Transmembrane helix</keyword>
<organism evidence="11">
    <name type="scientific">Arion vulgaris</name>
    <dbReference type="NCBI Taxonomy" id="1028688"/>
    <lineage>
        <taxon>Eukaryota</taxon>
        <taxon>Metazoa</taxon>
        <taxon>Spiralia</taxon>
        <taxon>Lophotrochozoa</taxon>
        <taxon>Mollusca</taxon>
        <taxon>Gastropoda</taxon>
        <taxon>Heterobranchia</taxon>
        <taxon>Euthyneura</taxon>
        <taxon>Panpulmonata</taxon>
        <taxon>Eupulmonata</taxon>
        <taxon>Stylommatophora</taxon>
        <taxon>Helicina</taxon>
        <taxon>Arionoidea</taxon>
        <taxon>Arionidae</taxon>
        <taxon>Arion</taxon>
    </lineage>
</organism>
<dbReference type="PANTHER" id="PTHR15352">
    <property type="entry name" value="LYMPHOID-RESTRICTED MEMBRANE PROTEIN, JAW1"/>
    <property type="match status" value="1"/>
</dbReference>
<evidence type="ECO:0000256" key="9">
    <source>
        <dbReference type="SAM" id="MobiDB-lite"/>
    </source>
</evidence>
<dbReference type="PANTHER" id="PTHR15352:SF1">
    <property type="entry name" value="KASH5-LIKE COILED-COIL DOMAIN-CONTAINING PROTEIN"/>
    <property type="match status" value="1"/>
</dbReference>
<evidence type="ECO:0000256" key="4">
    <source>
        <dbReference type="ARBA" id="ARBA00022692"/>
    </source>
</evidence>
<feature type="compositionally biased region" description="Low complexity" evidence="9">
    <location>
        <begin position="336"/>
        <end position="348"/>
    </location>
</feature>
<evidence type="ECO:0000256" key="1">
    <source>
        <dbReference type="ARBA" id="ARBA00004167"/>
    </source>
</evidence>
<dbReference type="AlphaFoldDB" id="A0A0B6ZI22"/>
<accession>A0A0B6ZI22</accession>
<proteinExistence type="predicted"/>
<evidence type="ECO:0000313" key="11">
    <source>
        <dbReference type="EMBL" id="CEK68007.1"/>
    </source>
</evidence>
<dbReference type="EMBL" id="HACG01021142">
    <property type="protein sequence ID" value="CEK68007.1"/>
    <property type="molecule type" value="Transcribed_RNA"/>
</dbReference>
<protein>
    <recommendedName>
        <fullName evidence="12">Lymphoid-restricted membrane protein</fullName>
    </recommendedName>
</protein>
<dbReference type="InterPro" id="IPR008677">
    <property type="entry name" value="MRVI1"/>
</dbReference>
<evidence type="ECO:0000256" key="10">
    <source>
        <dbReference type="SAM" id="Phobius"/>
    </source>
</evidence>
<dbReference type="GO" id="GO:0005737">
    <property type="term" value="C:cytoplasm"/>
    <property type="evidence" value="ECO:0007669"/>
    <property type="project" value="UniProtKB-SubCell"/>
</dbReference>
<evidence type="ECO:0000256" key="5">
    <source>
        <dbReference type="ARBA" id="ARBA00022989"/>
    </source>
</evidence>
<feature type="region of interest" description="Disordered" evidence="9">
    <location>
        <begin position="326"/>
        <end position="348"/>
    </location>
</feature>
<dbReference type="GO" id="GO:0016020">
    <property type="term" value="C:membrane"/>
    <property type="evidence" value="ECO:0007669"/>
    <property type="project" value="UniProtKB-SubCell"/>
</dbReference>
<keyword evidence="7 10" id="KW-0472">Membrane</keyword>
<feature type="transmembrane region" description="Helical" evidence="10">
    <location>
        <begin position="477"/>
        <end position="497"/>
    </location>
</feature>
<gene>
    <name evidence="11" type="primary">ORF64742</name>
</gene>
<dbReference type="Pfam" id="PF05781">
    <property type="entry name" value="MRVI1"/>
    <property type="match status" value="1"/>
</dbReference>
<comment type="subcellular location">
    <subcellularLocation>
        <location evidence="2">Cytoplasm</location>
    </subcellularLocation>
    <subcellularLocation>
        <location evidence="1">Membrane</location>
        <topology evidence="1">Single-pass membrane protein</topology>
    </subcellularLocation>
</comment>
<evidence type="ECO:0000256" key="3">
    <source>
        <dbReference type="ARBA" id="ARBA00022490"/>
    </source>
</evidence>
<evidence type="ECO:0000256" key="2">
    <source>
        <dbReference type="ARBA" id="ARBA00004496"/>
    </source>
</evidence>